<comment type="subcellular location">
    <subcellularLocation>
        <location evidence="1">Membrane</location>
        <topology evidence="1">Multi-pass membrane protein</topology>
    </subcellularLocation>
</comment>
<feature type="transmembrane region" description="Helical" evidence="6">
    <location>
        <begin position="81"/>
        <end position="102"/>
    </location>
</feature>
<sequence length="401" mass="42377">MTATPDVPARPPTASTVPGARAAAAAYPGRRTLQALLVLAALFAVREARPLLAPVVLAVVLTFTLAPGVRWLHRHGLPSQWGALVLVTALLLGAVSVAAALARPAAHWWESAPRTVAQLMEQVEKLREAVPGLGAAPLAPARAGPTRTATPPADPLKEKLASEGVALTGLVLARGVSVLLSAAATVLLTYFLLASEHWLLSRTVEALPRRRTRALLLGGVRAAQRDISRYLAALALINATVGVLTASALWLLGLPNPLLWGGLTALLGFIPYLGPLVVMGLLLLAGITSFAPGPAVFGPMLAYLALHAVESNVVSPLVVGQRLSLSALSVFLSVLFWGWLWGVVGAVIAVPLLIGLRNLCRRRRSLRLLCLYLEGTHRAPPPSLRSLLRSPAPIRVRRRFG</sequence>
<feature type="transmembrane region" description="Helical" evidence="6">
    <location>
        <begin position="165"/>
        <end position="193"/>
    </location>
</feature>
<feature type="transmembrane region" description="Helical" evidence="6">
    <location>
        <begin position="326"/>
        <end position="354"/>
    </location>
</feature>
<feature type="transmembrane region" description="Helical" evidence="6">
    <location>
        <begin position="258"/>
        <end position="274"/>
    </location>
</feature>
<protein>
    <submittedName>
        <fullName evidence="7">AI-2E family transporter</fullName>
    </submittedName>
</protein>
<dbReference type="EMBL" id="JBIGIB010000001">
    <property type="protein sequence ID" value="MFG6465705.1"/>
    <property type="molecule type" value="Genomic_DNA"/>
</dbReference>
<dbReference type="PANTHER" id="PTHR21716:SF16">
    <property type="entry name" value="BLL1467 PROTEIN"/>
    <property type="match status" value="1"/>
</dbReference>
<proteinExistence type="inferred from homology"/>
<dbReference type="RefSeq" id="WP_394381492.1">
    <property type="nucleotide sequence ID" value="NZ_JBIGIB010000001.1"/>
</dbReference>
<feature type="transmembrane region" description="Helical" evidence="6">
    <location>
        <begin position="230"/>
        <end position="252"/>
    </location>
</feature>
<evidence type="ECO:0000256" key="4">
    <source>
        <dbReference type="ARBA" id="ARBA00022989"/>
    </source>
</evidence>
<evidence type="ECO:0000256" key="1">
    <source>
        <dbReference type="ARBA" id="ARBA00004141"/>
    </source>
</evidence>
<keyword evidence="8" id="KW-1185">Reference proteome</keyword>
<evidence type="ECO:0000256" key="5">
    <source>
        <dbReference type="ARBA" id="ARBA00023136"/>
    </source>
</evidence>
<dbReference type="Pfam" id="PF01594">
    <property type="entry name" value="AI-2E_transport"/>
    <property type="match status" value="1"/>
</dbReference>
<feature type="transmembrane region" description="Helical" evidence="6">
    <location>
        <begin position="51"/>
        <end position="69"/>
    </location>
</feature>
<evidence type="ECO:0000313" key="7">
    <source>
        <dbReference type="EMBL" id="MFG6465705.1"/>
    </source>
</evidence>
<reference evidence="7 8" key="1">
    <citation type="submission" date="2024-08" db="EMBL/GenBank/DDBJ databases">
        <authorList>
            <person name="Lu H."/>
        </authorList>
    </citation>
    <scope>NUCLEOTIDE SEQUENCE [LARGE SCALE GENOMIC DNA]</scope>
    <source>
        <strain evidence="7 8">BYS87W</strain>
    </source>
</reference>
<evidence type="ECO:0000313" key="8">
    <source>
        <dbReference type="Proteomes" id="UP001606303"/>
    </source>
</evidence>
<evidence type="ECO:0000256" key="6">
    <source>
        <dbReference type="SAM" id="Phobius"/>
    </source>
</evidence>
<accession>A0ABW7GVK4</accession>
<comment type="caution">
    <text evidence="7">The sequence shown here is derived from an EMBL/GenBank/DDBJ whole genome shotgun (WGS) entry which is preliminary data.</text>
</comment>
<comment type="similarity">
    <text evidence="2">Belongs to the autoinducer-2 exporter (AI-2E) (TC 2.A.86) family.</text>
</comment>
<keyword evidence="3 6" id="KW-0812">Transmembrane</keyword>
<organism evidence="7 8">
    <name type="scientific">Pelomonas baiyunensis</name>
    <dbReference type="NCBI Taxonomy" id="3299026"/>
    <lineage>
        <taxon>Bacteria</taxon>
        <taxon>Pseudomonadati</taxon>
        <taxon>Pseudomonadota</taxon>
        <taxon>Betaproteobacteria</taxon>
        <taxon>Burkholderiales</taxon>
        <taxon>Sphaerotilaceae</taxon>
        <taxon>Roseateles</taxon>
    </lineage>
</organism>
<name>A0ABW7GVK4_9BURK</name>
<evidence type="ECO:0000256" key="3">
    <source>
        <dbReference type="ARBA" id="ARBA00022692"/>
    </source>
</evidence>
<dbReference type="InterPro" id="IPR002549">
    <property type="entry name" value="AI-2E-like"/>
</dbReference>
<dbReference type="PANTHER" id="PTHR21716">
    <property type="entry name" value="TRANSMEMBRANE PROTEIN"/>
    <property type="match status" value="1"/>
</dbReference>
<dbReference type="Proteomes" id="UP001606303">
    <property type="component" value="Unassembled WGS sequence"/>
</dbReference>
<evidence type="ECO:0000256" key="2">
    <source>
        <dbReference type="ARBA" id="ARBA00009773"/>
    </source>
</evidence>
<gene>
    <name evidence="7" type="ORF">ACG01O_03695</name>
</gene>
<keyword evidence="4 6" id="KW-1133">Transmembrane helix</keyword>
<keyword evidence="5 6" id="KW-0472">Membrane</keyword>